<evidence type="ECO:0000313" key="2">
    <source>
        <dbReference type="Proteomes" id="UP000033393"/>
    </source>
</evidence>
<sequence>MTKGVAFERRPFRLLRKQKEPQPLGRRVVRRGVRDEQLVRMSVHGELLNVERELARHRVVVGLHELARPADLVRRPPRAEVRVAHAELADESGEDGIVRRAARLHPQHRDAFTGRALPVAVQCPERRVEERQPDQVARGRFERLEIGQQRRGCAVPRQDVHAAVQDHRRDVRHAVEQLPQPRGDLGSRFLPDRGDIGEREQVLALVGRQLQRVRQRVEHGAGDPVGAALFEPDDVVDADVGELGQLLAAQAGHAALPAVVGKARAVRVESGAAGAEELAQFGHAPSVRGCEEMCLVLVCIGWVLPGWTHARRPAWWPWKP</sequence>
<name>A0A0F0GB72_LENAE</name>
<dbReference type="Proteomes" id="UP000033393">
    <property type="component" value="Unassembled WGS sequence"/>
</dbReference>
<organism evidence="1 2">
    <name type="scientific">Lentzea aerocolonigenes</name>
    <name type="common">Lechevalieria aerocolonigenes</name>
    <name type="synonym">Saccharothrix aerocolonigenes</name>
    <dbReference type="NCBI Taxonomy" id="68170"/>
    <lineage>
        <taxon>Bacteria</taxon>
        <taxon>Bacillati</taxon>
        <taxon>Actinomycetota</taxon>
        <taxon>Actinomycetes</taxon>
        <taxon>Pseudonocardiales</taxon>
        <taxon>Pseudonocardiaceae</taxon>
        <taxon>Lentzea</taxon>
    </lineage>
</organism>
<dbReference type="AlphaFoldDB" id="A0A0F0GB72"/>
<comment type="caution">
    <text evidence="1">The sequence shown here is derived from an EMBL/GenBank/DDBJ whole genome shotgun (WGS) entry which is preliminary data.</text>
</comment>
<accession>A0A0F0GB72</accession>
<protein>
    <submittedName>
        <fullName evidence="1">Uncharacterized protein</fullName>
    </submittedName>
</protein>
<proteinExistence type="predicted"/>
<reference evidence="1 2" key="1">
    <citation type="submission" date="2015-02" db="EMBL/GenBank/DDBJ databases">
        <authorList>
            <person name="Ju K.-S."/>
            <person name="Doroghazi J.R."/>
            <person name="Metcalf W."/>
        </authorList>
    </citation>
    <scope>NUCLEOTIDE SEQUENCE [LARGE SCALE GENOMIC DNA]</scope>
    <source>
        <strain evidence="1 2">NRRL B-16140</strain>
    </source>
</reference>
<gene>
    <name evidence="1" type="ORF">UK23_46515</name>
</gene>
<evidence type="ECO:0000313" key="1">
    <source>
        <dbReference type="EMBL" id="KJK33347.1"/>
    </source>
</evidence>
<dbReference type="EMBL" id="JYJG01000548">
    <property type="protein sequence ID" value="KJK33347.1"/>
    <property type="molecule type" value="Genomic_DNA"/>
</dbReference>
<dbReference type="PATRIC" id="fig|68170.10.peg.2928"/>
<keyword evidence="2" id="KW-1185">Reference proteome</keyword>